<protein>
    <submittedName>
        <fullName evidence="2">DUF3299 domain-containing protein</fullName>
    </submittedName>
</protein>
<dbReference type="Gene3D" id="2.40.50.870">
    <property type="entry name" value="Protein of unknown function (DUF3299)"/>
    <property type="match status" value="1"/>
</dbReference>
<keyword evidence="3" id="KW-1185">Reference proteome</keyword>
<sequence length="214" mass="23694">MGCEQSKADKAENGAGTQAVKTRDENHEPDQSRQEAQGITGESATDISHYETVEWVSLMPEDDLQALLNPPDYLVQITDGSMEDQIASQIQNAMSQEQTGKDSYQQALVSTDIIEAMDGKNIRIPGFVVPLEYDENQLITSFFLVPFFGACIHAPPPPPNQIIYVESAAGIVHHSLYDPVWVLGTLSTTLVENDMAIAAYSMEMQHIENYDEEE</sequence>
<name>A0AAF0CCZ8_9GAMM</name>
<evidence type="ECO:0000313" key="3">
    <source>
        <dbReference type="Proteomes" id="UP000032352"/>
    </source>
</evidence>
<dbReference type="AlphaFoldDB" id="A0AAF0CCZ8"/>
<reference evidence="2 3" key="1">
    <citation type="journal article" date="2015" name="Genome Announc.">
        <title>Draft Genome Sequences of Marine Isolates of Thalassomonas viridans and Thalassomonas actiniarum.</title>
        <authorList>
            <person name="Olonade I."/>
            <person name="van Zyl L.J."/>
            <person name="Trindade M."/>
        </authorList>
    </citation>
    <scope>NUCLEOTIDE SEQUENCE [LARGE SCALE GENOMIC DNA]</scope>
    <source>
        <strain evidence="2 3">XOM25</strain>
    </source>
</reference>
<dbReference type="Pfam" id="PF11736">
    <property type="entry name" value="DUF3299"/>
    <property type="match status" value="1"/>
</dbReference>
<feature type="compositionally biased region" description="Basic and acidic residues" evidence="1">
    <location>
        <begin position="21"/>
        <end position="33"/>
    </location>
</feature>
<organism evidence="2 3">
    <name type="scientific">Thalassomonas viridans</name>
    <dbReference type="NCBI Taxonomy" id="137584"/>
    <lineage>
        <taxon>Bacteria</taxon>
        <taxon>Pseudomonadati</taxon>
        <taxon>Pseudomonadota</taxon>
        <taxon>Gammaproteobacteria</taxon>
        <taxon>Alteromonadales</taxon>
        <taxon>Colwelliaceae</taxon>
        <taxon>Thalassomonas</taxon>
    </lineage>
</organism>
<gene>
    <name evidence="2" type="ORF">SG34_027970</name>
</gene>
<dbReference type="InterPro" id="IPR021727">
    <property type="entry name" value="DUF3299"/>
</dbReference>
<feature type="compositionally biased region" description="Basic and acidic residues" evidence="1">
    <location>
        <begin position="1"/>
        <end position="12"/>
    </location>
</feature>
<dbReference type="Proteomes" id="UP000032352">
    <property type="component" value="Chromosome"/>
</dbReference>
<evidence type="ECO:0000313" key="2">
    <source>
        <dbReference type="EMBL" id="WDE08431.1"/>
    </source>
</evidence>
<evidence type="ECO:0000256" key="1">
    <source>
        <dbReference type="SAM" id="MobiDB-lite"/>
    </source>
</evidence>
<accession>A0AAF0CCZ8</accession>
<reference evidence="2 3" key="2">
    <citation type="journal article" date="2022" name="Mar. Drugs">
        <title>Bioassay-Guided Fractionation Leads to the Detection of Cholic Acid Generated by the Rare Thalassomonas sp.</title>
        <authorList>
            <person name="Pheiffer F."/>
            <person name="Schneider Y.K."/>
            <person name="Hansen E.H."/>
            <person name="Andersen J.H."/>
            <person name="Isaksson J."/>
            <person name="Busche T."/>
            <person name="R C."/>
            <person name="Kalinowski J."/>
            <person name="Zyl L.V."/>
            <person name="Trindade M."/>
        </authorList>
    </citation>
    <scope>NUCLEOTIDE SEQUENCE [LARGE SCALE GENOMIC DNA]</scope>
    <source>
        <strain evidence="2 3">XOM25</strain>
    </source>
</reference>
<feature type="compositionally biased region" description="Polar residues" evidence="1">
    <location>
        <begin position="34"/>
        <end position="44"/>
    </location>
</feature>
<dbReference type="KEGG" id="tvd:SG34_027970"/>
<feature type="region of interest" description="Disordered" evidence="1">
    <location>
        <begin position="1"/>
        <end position="44"/>
    </location>
</feature>
<proteinExistence type="predicted"/>
<dbReference type="EMBL" id="CP059733">
    <property type="protein sequence ID" value="WDE08431.1"/>
    <property type="molecule type" value="Genomic_DNA"/>
</dbReference>